<dbReference type="SUPFAM" id="SSF88659">
    <property type="entry name" value="Sigma3 and sigma4 domains of RNA polymerase sigma factors"/>
    <property type="match status" value="1"/>
</dbReference>
<keyword evidence="3" id="KW-0731">Sigma factor</keyword>
<keyword evidence="4" id="KW-0238">DNA-binding</keyword>
<dbReference type="NCBIfam" id="TIGR02937">
    <property type="entry name" value="sigma70-ECF"/>
    <property type="match status" value="1"/>
</dbReference>
<organism evidence="8 9">
    <name type="scientific">Candidatus Kaiserbacteria bacterium GW2011_GWA2_49_19</name>
    <dbReference type="NCBI Taxonomy" id="1618669"/>
    <lineage>
        <taxon>Bacteria</taxon>
        <taxon>Candidatus Kaiseribacteriota</taxon>
    </lineage>
</organism>
<dbReference type="AlphaFoldDB" id="A0A0G1VPM4"/>
<comment type="similarity">
    <text evidence="1">Belongs to the sigma-70 factor family. ECF subfamily.</text>
</comment>
<evidence type="ECO:0000259" key="7">
    <source>
        <dbReference type="Pfam" id="PF08281"/>
    </source>
</evidence>
<dbReference type="InterPro" id="IPR013324">
    <property type="entry name" value="RNA_pol_sigma_r3/r4-like"/>
</dbReference>
<accession>A0A0G1VPM4</accession>
<dbReference type="InterPro" id="IPR013325">
    <property type="entry name" value="RNA_pol_sigma_r2"/>
</dbReference>
<feature type="domain" description="RNA polymerase sigma-70 region 2" evidence="6">
    <location>
        <begin position="11"/>
        <end position="80"/>
    </location>
</feature>
<dbReference type="Pfam" id="PF08281">
    <property type="entry name" value="Sigma70_r4_2"/>
    <property type="match status" value="1"/>
</dbReference>
<dbReference type="InterPro" id="IPR036388">
    <property type="entry name" value="WH-like_DNA-bd_sf"/>
</dbReference>
<dbReference type="GO" id="GO:0006352">
    <property type="term" value="P:DNA-templated transcription initiation"/>
    <property type="evidence" value="ECO:0007669"/>
    <property type="project" value="InterPro"/>
</dbReference>
<dbReference type="InterPro" id="IPR039425">
    <property type="entry name" value="RNA_pol_sigma-70-like"/>
</dbReference>
<dbReference type="InterPro" id="IPR007627">
    <property type="entry name" value="RNA_pol_sigma70_r2"/>
</dbReference>
<dbReference type="Proteomes" id="UP000033965">
    <property type="component" value="Unassembled WGS sequence"/>
</dbReference>
<comment type="caution">
    <text evidence="8">The sequence shown here is derived from an EMBL/GenBank/DDBJ whole genome shotgun (WGS) entry which is preliminary data.</text>
</comment>
<name>A0A0G1VPM4_9BACT</name>
<reference evidence="8 9" key="1">
    <citation type="journal article" date="2015" name="Nature">
        <title>rRNA introns, odd ribosomes, and small enigmatic genomes across a large radiation of phyla.</title>
        <authorList>
            <person name="Brown C.T."/>
            <person name="Hug L.A."/>
            <person name="Thomas B.C."/>
            <person name="Sharon I."/>
            <person name="Castelle C.J."/>
            <person name="Singh A."/>
            <person name="Wilkins M.J."/>
            <person name="Williams K.H."/>
            <person name="Banfield J.F."/>
        </authorList>
    </citation>
    <scope>NUCLEOTIDE SEQUENCE [LARGE SCALE GENOMIC DNA]</scope>
</reference>
<protein>
    <submittedName>
        <fullName evidence="8">RNA polymerase, sigma-24 subunit, ECF subfamily</fullName>
    </submittedName>
</protein>
<evidence type="ECO:0000256" key="2">
    <source>
        <dbReference type="ARBA" id="ARBA00023015"/>
    </source>
</evidence>
<dbReference type="InterPro" id="IPR013249">
    <property type="entry name" value="RNA_pol_sigma70_r4_t2"/>
</dbReference>
<keyword evidence="5" id="KW-0804">Transcription</keyword>
<gene>
    <name evidence="8" type="ORF">UY44_C0014G0027</name>
</gene>
<feature type="domain" description="RNA polymerase sigma factor 70 region 4 type 2" evidence="7">
    <location>
        <begin position="110"/>
        <end position="162"/>
    </location>
</feature>
<dbReference type="InterPro" id="IPR014284">
    <property type="entry name" value="RNA_pol_sigma-70_dom"/>
</dbReference>
<evidence type="ECO:0000313" key="8">
    <source>
        <dbReference type="EMBL" id="KKW08240.1"/>
    </source>
</evidence>
<dbReference type="Gene3D" id="1.10.1740.10">
    <property type="match status" value="1"/>
</dbReference>
<evidence type="ECO:0000256" key="5">
    <source>
        <dbReference type="ARBA" id="ARBA00023163"/>
    </source>
</evidence>
<sequence length="169" mass="19522">MDHLQKEFSRIYDQYIGKIYRFVFLRVNSTEAAQDLTSETFVRAWDRFKTGGSGPKVKNWAAFLYQIARNLVTDFYREKGKIQIVSASYVADPNPALDLENRAFLNSDVEQIKEALSRLGEEHQEVIIWRYLDGLSNKEIAEILDKPEGTVRVIIHRALEALRQELGEA</sequence>
<dbReference type="Pfam" id="PF04542">
    <property type="entry name" value="Sigma70_r2"/>
    <property type="match status" value="1"/>
</dbReference>
<dbReference type="Gene3D" id="1.10.10.10">
    <property type="entry name" value="Winged helix-like DNA-binding domain superfamily/Winged helix DNA-binding domain"/>
    <property type="match status" value="1"/>
</dbReference>
<dbReference type="GO" id="GO:0016987">
    <property type="term" value="F:sigma factor activity"/>
    <property type="evidence" value="ECO:0007669"/>
    <property type="project" value="UniProtKB-KW"/>
</dbReference>
<evidence type="ECO:0000259" key="6">
    <source>
        <dbReference type="Pfam" id="PF04542"/>
    </source>
</evidence>
<evidence type="ECO:0000256" key="1">
    <source>
        <dbReference type="ARBA" id="ARBA00010641"/>
    </source>
</evidence>
<dbReference type="CDD" id="cd06171">
    <property type="entry name" value="Sigma70_r4"/>
    <property type="match status" value="1"/>
</dbReference>
<evidence type="ECO:0000256" key="4">
    <source>
        <dbReference type="ARBA" id="ARBA00023125"/>
    </source>
</evidence>
<dbReference type="PANTHER" id="PTHR43133:SF52">
    <property type="entry name" value="ECF RNA POLYMERASE SIGMA FACTOR SIGL"/>
    <property type="match status" value="1"/>
</dbReference>
<evidence type="ECO:0000256" key="3">
    <source>
        <dbReference type="ARBA" id="ARBA00023082"/>
    </source>
</evidence>
<dbReference type="EMBL" id="LCPZ01000014">
    <property type="protein sequence ID" value="KKW08240.1"/>
    <property type="molecule type" value="Genomic_DNA"/>
</dbReference>
<evidence type="ECO:0000313" key="9">
    <source>
        <dbReference type="Proteomes" id="UP000033965"/>
    </source>
</evidence>
<proteinExistence type="inferred from homology"/>
<dbReference type="SUPFAM" id="SSF88946">
    <property type="entry name" value="Sigma2 domain of RNA polymerase sigma factors"/>
    <property type="match status" value="1"/>
</dbReference>
<keyword evidence="2" id="KW-0805">Transcription regulation</keyword>
<dbReference type="PANTHER" id="PTHR43133">
    <property type="entry name" value="RNA POLYMERASE ECF-TYPE SIGMA FACTO"/>
    <property type="match status" value="1"/>
</dbReference>
<dbReference type="GO" id="GO:0003677">
    <property type="term" value="F:DNA binding"/>
    <property type="evidence" value="ECO:0007669"/>
    <property type="project" value="UniProtKB-KW"/>
</dbReference>